<evidence type="ECO:0000313" key="3">
    <source>
        <dbReference type="EMBL" id="AMC10387.1"/>
    </source>
</evidence>
<protein>
    <recommendedName>
        <fullName evidence="2">Aerotolerance regulator N-terminal domain-containing protein</fullName>
    </recommendedName>
</protein>
<dbReference type="NCBIfam" id="TIGR02226">
    <property type="entry name" value="two_anch"/>
    <property type="match status" value="1"/>
</dbReference>
<feature type="domain" description="Aerotolerance regulator N-terminal" evidence="2">
    <location>
        <begin position="1"/>
        <end position="76"/>
    </location>
</feature>
<gene>
    <name evidence="3" type="ORF">Lupro_03585</name>
</gene>
<dbReference type="PATRIC" id="fig|1622118.3.peg.760"/>
<keyword evidence="4" id="KW-1185">Reference proteome</keyword>
<dbReference type="InterPro" id="IPR011933">
    <property type="entry name" value="Double_TM_dom"/>
</dbReference>
<keyword evidence="1" id="KW-0812">Transmembrane</keyword>
<dbReference type="PANTHER" id="PTHR37464:SF1">
    <property type="entry name" value="BLL2463 PROTEIN"/>
    <property type="match status" value="1"/>
</dbReference>
<dbReference type="InterPro" id="IPR024163">
    <property type="entry name" value="Aerotolerance_reg_N"/>
</dbReference>
<dbReference type="AlphaFoldDB" id="A0A109RN59"/>
<proteinExistence type="predicted"/>
<keyword evidence="1" id="KW-1133">Transmembrane helix</keyword>
<sequence length="652" mass="74912">MHFKHPEILYALLLLIIPIIVHLFQLQRFVKVPFTNVQFLKNIEQQTRKSTKLKKWLILITRLLLLTSLIIAFAQPYFSNFSTQTKFNTTIYLDNSFSMQAKGSEGELLRSISQKIIKENTPLNNTISLITNDAIFKNLDVKSLKNKLISLKYSSTKLDLNTVLLKINTLNKHLINTLNKSLLISDFQRANFKNKSSFTNVNSPLSLLKLTPKKNINVFIDSITVTKNNLNEITIKVLIKSTSNNTSAIPISLFNNTKLIGKTTAQFKNSTVTTVKFTIPDSLDFNGKLSLVDSSLKFDNDFYFSISKPEKTNVLSIGNSSEFLDRIYTEKEFNYTSVQLQKLNYNDIQNQHLIILNEIAVIPPELTQSLQSFSKDGGILVIIPSKNSNLNSYNNIFKTLDIGIITQKIENEQKITTINYEHPLIKDVFEKRVSNFQYPKTIIYYKAYLKNSSSVLKLANNTSFISSKKNKEGIIYWISSPLNSNISNFLQSPLIVPIFYNFAAKNLKINQPYYTIASENSIDIKTTIGKDAILKIENKTQKFIPLQTISQNKVTLKIQGLHLQSGFYQVKNNDKLIKTIAFNYNRDESNLTYIDLKSLTINNKNIAIIKSIDDFFNEINNQEQINWLFKWFLVFSILFLLIEMLILKYFNK</sequence>
<feature type="transmembrane region" description="Helical" evidence="1">
    <location>
        <begin position="56"/>
        <end position="78"/>
    </location>
</feature>
<dbReference type="EMBL" id="CP013355">
    <property type="protein sequence ID" value="AMC10387.1"/>
    <property type="molecule type" value="Genomic_DNA"/>
</dbReference>
<dbReference type="Pfam" id="PF07584">
    <property type="entry name" value="BatA"/>
    <property type="match status" value="1"/>
</dbReference>
<name>A0A109RN59_9FLAO</name>
<keyword evidence="1" id="KW-0472">Membrane</keyword>
<dbReference type="STRING" id="1622118.Lupro_03585"/>
<evidence type="ECO:0000256" key="1">
    <source>
        <dbReference type="SAM" id="Phobius"/>
    </source>
</evidence>
<evidence type="ECO:0000259" key="2">
    <source>
        <dbReference type="Pfam" id="PF07584"/>
    </source>
</evidence>
<feature type="transmembrane region" description="Helical" evidence="1">
    <location>
        <begin position="6"/>
        <end position="24"/>
    </location>
</feature>
<reference evidence="4" key="1">
    <citation type="submission" date="2015-12" db="EMBL/GenBank/DDBJ databases">
        <title>Complete genome sequence of Lutibacter profundus strain LP1.</title>
        <authorList>
            <person name="Wissuwa J."/>
            <person name="Le Moine Bauer S."/>
            <person name="Stokke R."/>
            <person name="Dahle H."/>
            <person name="Steen I.H."/>
        </authorList>
    </citation>
    <scope>NUCLEOTIDE SEQUENCE [LARGE SCALE GENOMIC DNA]</scope>
    <source>
        <strain evidence="4">LP1</strain>
    </source>
</reference>
<dbReference type="Proteomes" id="UP000059672">
    <property type="component" value="Chromosome"/>
</dbReference>
<dbReference type="RefSeq" id="WP_068206347.1">
    <property type="nucleotide sequence ID" value="NZ_CP013355.1"/>
</dbReference>
<dbReference type="OrthoDB" id="9810200at2"/>
<organism evidence="3 4">
    <name type="scientific">Lutibacter profundi</name>
    <dbReference type="NCBI Taxonomy" id="1622118"/>
    <lineage>
        <taxon>Bacteria</taxon>
        <taxon>Pseudomonadati</taxon>
        <taxon>Bacteroidota</taxon>
        <taxon>Flavobacteriia</taxon>
        <taxon>Flavobacteriales</taxon>
        <taxon>Flavobacteriaceae</taxon>
        <taxon>Lutibacter</taxon>
    </lineage>
</organism>
<evidence type="ECO:0000313" key="4">
    <source>
        <dbReference type="Proteomes" id="UP000059672"/>
    </source>
</evidence>
<dbReference type="KEGG" id="lut:Lupro_03585"/>
<accession>A0A109RN59</accession>
<reference evidence="3 4" key="2">
    <citation type="journal article" date="2016" name="Int. J. Syst. Evol. Microbiol.">
        <title>Lutibacter profundi sp. nov., isolated from a deep-sea hydrothermal system on the Arctic Mid-Ocean Ridge and emended description of the genus Lutibacter.</title>
        <authorList>
            <person name="Le Moine Bauer S."/>
            <person name="Roalkvam I."/>
            <person name="Steen I.H."/>
            <person name="Dahle H."/>
        </authorList>
    </citation>
    <scope>NUCLEOTIDE SEQUENCE [LARGE SCALE GENOMIC DNA]</scope>
    <source>
        <strain evidence="3 4">LP1</strain>
    </source>
</reference>
<dbReference type="PANTHER" id="PTHR37464">
    <property type="entry name" value="BLL2463 PROTEIN"/>
    <property type="match status" value="1"/>
</dbReference>
<feature type="transmembrane region" description="Helical" evidence="1">
    <location>
        <begin position="627"/>
        <end position="647"/>
    </location>
</feature>